<feature type="region of interest" description="Disordered" evidence="1">
    <location>
        <begin position="201"/>
        <end position="239"/>
    </location>
</feature>
<dbReference type="InterPro" id="IPR003137">
    <property type="entry name" value="PA_domain"/>
</dbReference>
<dbReference type="InterPro" id="IPR046450">
    <property type="entry name" value="PA_dom_sf"/>
</dbReference>
<feature type="compositionally biased region" description="Basic residues" evidence="1">
    <location>
        <begin position="228"/>
        <end position="239"/>
    </location>
</feature>
<gene>
    <name evidence="4" type="ORF">PECAL_1P27540</name>
</gene>
<name>A0A8J2SH82_9STRA</name>
<dbReference type="Gene3D" id="3.50.30.30">
    <property type="match status" value="1"/>
</dbReference>
<proteinExistence type="predicted"/>
<feature type="domain" description="PA" evidence="3">
    <location>
        <begin position="81"/>
        <end position="183"/>
    </location>
</feature>
<comment type="caution">
    <text evidence="4">The sequence shown here is derived from an EMBL/GenBank/DDBJ whole genome shotgun (WGS) entry which is preliminary data.</text>
</comment>
<dbReference type="AlphaFoldDB" id="A0A8J2SH82"/>
<reference evidence="4" key="1">
    <citation type="submission" date="2021-11" db="EMBL/GenBank/DDBJ databases">
        <authorList>
            <consortium name="Genoscope - CEA"/>
            <person name="William W."/>
        </authorList>
    </citation>
    <scope>NUCLEOTIDE SEQUENCE</scope>
</reference>
<feature type="chain" id="PRO_5035240398" description="PA domain-containing protein" evidence="2">
    <location>
        <begin position="17"/>
        <end position="239"/>
    </location>
</feature>
<accession>A0A8J2SH82</accession>
<keyword evidence="5" id="KW-1185">Reference proteome</keyword>
<evidence type="ECO:0000256" key="1">
    <source>
        <dbReference type="SAM" id="MobiDB-lite"/>
    </source>
</evidence>
<evidence type="ECO:0000256" key="2">
    <source>
        <dbReference type="SAM" id="SignalP"/>
    </source>
</evidence>
<evidence type="ECO:0000313" key="4">
    <source>
        <dbReference type="EMBL" id="CAH0366272.1"/>
    </source>
</evidence>
<dbReference type="Pfam" id="PF02225">
    <property type="entry name" value="PA"/>
    <property type="match status" value="1"/>
</dbReference>
<evidence type="ECO:0000313" key="5">
    <source>
        <dbReference type="Proteomes" id="UP000789595"/>
    </source>
</evidence>
<protein>
    <recommendedName>
        <fullName evidence="3">PA domain-containing protein</fullName>
    </recommendedName>
</protein>
<feature type="signal peptide" evidence="2">
    <location>
        <begin position="1"/>
        <end position="16"/>
    </location>
</feature>
<organism evidence="4 5">
    <name type="scientific">Pelagomonas calceolata</name>
    <dbReference type="NCBI Taxonomy" id="35677"/>
    <lineage>
        <taxon>Eukaryota</taxon>
        <taxon>Sar</taxon>
        <taxon>Stramenopiles</taxon>
        <taxon>Ochrophyta</taxon>
        <taxon>Pelagophyceae</taxon>
        <taxon>Pelagomonadales</taxon>
        <taxon>Pelagomonadaceae</taxon>
        <taxon>Pelagomonas</taxon>
    </lineage>
</organism>
<keyword evidence="2" id="KW-0732">Signal</keyword>
<evidence type="ECO:0000259" key="3">
    <source>
        <dbReference type="Pfam" id="PF02225"/>
    </source>
</evidence>
<dbReference type="EMBL" id="CAKKNE010000001">
    <property type="protein sequence ID" value="CAH0366272.1"/>
    <property type="molecule type" value="Genomic_DNA"/>
</dbReference>
<dbReference type="Proteomes" id="UP000789595">
    <property type="component" value="Unassembled WGS sequence"/>
</dbReference>
<dbReference type="SUPFAM" id="SSF52025">
    <property type="entry name" value="PA domain"/>
    <property type="match status" value="1"/>
</dbReference>
<sequence length="239" mass="26177">MRRLALLVAALCGGGADLDAPMPMLKVTLHHGAADKRYAPPDAHESLARIEFCAYCEDPHTEGSLARGLTALQGARDYKITSKLVYALPNDASTKPMNADELTGNVALVHRSATPLVQKILHAQEAGAVGVVLVDDGRCESDLNCGRIGSARLGGFAPRDDPSSWRLVKIPSVLVSQETGKRIRRLMPLEHFEVPKLGTQWVSPRSAASHKRRRGARPPARPPEPTRPARRRRRQREEL</sequence>
<dbReference type="OrthoDB" id="77835at2759"/>